<protein>
    <recommendedName>
        <fullName evidence="3">F-box domain-containing protein</fullName>
    </recommendedName>
</protein>
<dbReference type="Proteomes" id="UP000494165">
    <property type="component" value="Unassembled WGS sequence"/>
</dbReference>
<dbReference type="SUPFAM" id="SSF52047">
    <property type="entry name" value="RNI-like"/>
    <property type="match status" value="1"/>
</dbReference>
<sequence>MLFCQAPNLETLVINEAIFGYENFLLDLRICNTIAILSNLKKLHLNYQIISYADLKALCKQLKKLEYVDVNVDLYTQFNDQDEAEIEDSKICFSNLRVFIFDDNFPRRNSIDILERFAQFCFEHLPKLEVIQNFADNYSIQDFELDGNASLRVSSERPALRHLSTVPTDVQNLHLIYPNVTHLKLENGMIKYTKLRKLCKKLKHLEHLTVNISFDCNLDKFSKADFVKFKASFSRLRVFVFRETEFKIKRADETSGRLINLFTHFCLVKLPNLEIVHNYADSYAPHELELGRPTFRLNEKRLALQHLCTVPAHEEFHVNFPNVVYLKVIFELKKCYSNCEIDALLRFTKINSLTLMNVDCGYAVNKILDAYGQNLRVLKIGNPKCQRLSLKFNRVFSRCPALETLLLDNVDMIDSSEEINSFDNLIDFEWNIPKEKRLVHLSNILSAPKLKRVSLSCKIYQNSKDLQQLSNLIKEQKILQQLESFKMTRTMFINLDEAHDSAFNEMSVLIKNASAFLPKLKDLNPQFYFYSTKNWPLIMRSFEIDSFEDSSMDLSEKRAAAAFNWLGDPDLIKFLQVYSKD</sequence>
<organism evidence="1 2">
    <name type="scientific">Cloeon dipterum</name>
    <dbReference type="NCBI Taxonomy" id="197152"/>
    <lineage>
        <taxon>Eukaryota</taxon>
        <taxon>Metazoa</taxon>
        <taxon>Ecdysozoa</taxon>
        <taxon>Arthropoda</taxon>
        <taxon>Hexapoda</taxon>
        <taxon>Insecta</taxon>
        <taxon>Pterygota</taxon>
        <taxon>Palaeoptera</taxon>
        <taxon>Ephemeroptera</taxon>
        <taxon>Pisciforma</taxon>
        <taxon>Baetidae</taxon>
        <taxon>Cloeon</taxon>
    </lineage>
</organism>
<comment type="caution">
    <text evidence="1">The sequence shown here is derived from an EMBL/GenBank/DDBJ whole genome shotgun (WGS) entry which is preliminary data.</text>
</comment>
<dbReference type="AlphaFoldDB" id="A0A8S1CFI4"/>
<dbReference type="InterPro" id="IPR032675">
    <property type="entry name" value="LRR_dom_sf"/>
</dbReference>
<dbReference type="Gene3D" id="3.80.10.10">
    <property type="entry name" value="Ribonuclease Inhibitor"/>
    <property type="match status" value="2"/>
</dbReference>
<reference evidence="1 2" key="1">
    <citation type="submission" date="2020-04" db="EMBL/GenBank/DDBJ databases">
        <authorList>
            <person name="Alioto T."/>
            <person name="Alioto T."/>
            <person name="Gomez Garrido J."/>
        </authorList>
    </citation>
    <scope>NUCLEOTIDE SEQUENCE [LARGE SCALE GENOMIC DNA]</scope>
</reference>
<name>A0A8S1CFI4_9INSE</name>
<accession>A0A8S1CFI4</accession>
<evidence type="ECO:0008006" key="3">
    <source>
        <dbReference type="Google" id="ProtNLM"/>
    </source>
</evidence>
<gene>
    <name evidence="1" type="ORF">CLODIP_2_CD13309</name>
</gene>
<evidence type="ECO:0000313" key="2">
    <source>
        <dbReference type="Proteomes" id="UP000494165"/>
    </source>
</evidence>
<evidence type="ECO:0000313" key="1">
    <source>
        <dbReference type="EMBL" id="CAB3366828.1"/>
    </source>
</evidence>
<dbReference type="EMBL" id="CADEPI010000027">
    <property type="protein sequence ID" value="CAB3366828.1"/>
    <property type="molecule type" value="Genomic_DNA"/>
</dbReference>
<keyword evidence="2" id="KW-1185">Reference proteome</keyword>
<proteinExistence type="predicted"/>
<dbReference type="OrthoDB" id="10036956at2759"/>